<dbReference type="AlphaFoldDB" id="A0A0G1AYB9"/>
<evidence type="ECO:0000313" key="2">
    <source>
        <dbReference type="Proteomes" id="UP000033847"/>
    </source>
</evidence>
<dbReference type="Proteomes" id="UP000033847">
    <property type="component" value="Unassembled WGS sequence"/>
</dbReference>
<reference evidence="1 2" key="1">
    <citation type="journal article" date="2015" name="Nature">
        <title>rRNA introns, odd ribosomes, and small enigmatic genomes across a large radiation of phyla.</title>
        <authorList>
            <person name="Brown C.T."/>
            <person name="Hug L.A."/>
            <person name="Thomas B.C."/>
            <person name="Sharon I."/>
            <person name="Castelle C.J."/>
            <person name="Singh A."/>
            <person name="Wilkins M.J."/>
            <person name="Williams K.H."/>
            <person name="Banfield J.F."/>
        </authorList>
    </citation>
    <scope>NUCLEOTIDE SEQUENCE [LARGE SCALE GENOMIC DNA]</scope>
</reference>
<sequence>MAAYDTLLVKIDKRSGGSRYRLYNVKQRICDSALEVFDFPLDIVALRYSKVGYLGHELLIKLNDVEGIERIDISPYCLCIEKNIVFNWEDLEADILFAIETVVKKPVVLKD</sequence>
<organism evidence="1 2">
    <name type="scientific">candidate division WWE3 bacterium GW2011_GWF1_42_14</name>
    <dbReference type="NCBI Taxonomy" id="1619138"/>
    <lineage>
        <taxon>Bacteria</taxon>
        <taxon>Katanobacteria</taxon>
    </lineage>
</organism>
<proteinExistence type="predicted"/>
<name>A0A0G1AYB9_UNCKA</name>
<protein>
    <submittedName>
        <fullName evidence="1">Uncharacterized protein</fullName>
    </submittedName>
</protein>
<comment type="caution">
    <text evidence="1">The sequence shown here is derived from an EMBL/GenBank/DDBJ whole genome shotgun (WGS) entry which is preliminary data.</text>
</comment>
<dbReference type="EMBL" id="LCCU01000004">
    <property type="protein sequence ID" value="KKS39086.1"/>
    <property type="molecule type" value="Genomic_DNA"/>
</dbReference>
<accession>A0A0G1AYB9</accession>
<gene>
    <name evidence="1" type="ORF">UV00_C0004G0012</name>
</gene>
<evidence type="ECO:0000313" key="1">
    <source>
        <dbReference type="EMBL" id="KKS39086.1"/>
    </source>
</evidence>